<dbReference type="InterPro" id="IPR036259">
    <property type="entry name" value="MFS_trans_sf"/>
</dbReference>
<evidence type="ECO:0000256" key="6">
    <source>
        <dbReference type="ARBA" id="ARBA00022989"/>
    </source>
</evidence>
<dbReference type="Gene3D" id="1.20.1720.10">
    <property type="entry name" value="Multidrug resistance protein D"/>
    <property type="match status" value="1"/>
</dbReference>
<dbReference type="PROSITE" id="PS50850">
    <property type="entry name" value="MFS"/>
    <property type="match status" value="1"/>
</dbReference>
<feature type="transmembrane region" description="Helical" evidence="8">
    <location>
        <begin position="313"/>
        <end position="334"/>
    </location>
</feature>
<protein>
    <recommendedName>
        <fullName evidence="8">Bcr/CflA family efflux transporter</fullName>
    </recommendedName>
</protein>
<feature type="transmembrane region" description="Helical" evidence="8">
    <location>
        <begin position="12"/>
        <end position="37"/>
    </location>
</feature>
<evidence type="ECO:0000313" key="10">
    <source>
        <dbReference type="EMBL" id="QHI98608.1"/>
    </source>
</evidence>
<dbReference type="GO" id="GO:0042910">
    <property type="term" value="F:xenobiotic transmembrane transporter activity"/>
    <property type="evidence" value="ECO:0007669"/>
    <property type="project" value="InterPro"/>
</dbReference>
<evidence type="ECO:0000256" key="2">
    <source>
        <dbReference type="ARBA" id="ARBA00006236"/>
    </source>
</evidence>
<accession>A0A857J745</accession>
<comment type="subcellular location">
    <subcellularLocation>
        <location evidence="8">Cell inner membrane</location>
        <topology evidence="8">Multi-pass membrane protein</topology>
    </subcellularLocation>
    <subcellularLocation>
        <location evidence="1">Cell membrane</location>
        <topology evidence="1">Multi-pass membrane protein</topology>
    </subcellularLocation>
</comment>
<dbReference type="NCBIfam" id="TIGR00710">
    <property type="entry name" value="efflux_Bcr_CflA"/>
    <property type="match status" value="1"/>
</dbReference>
<feature type="transmembrane region" description="Helical" evidence="8">
    <location>
        <begin position="81"/>
        <end position="100"/>
    </location>
</feature>
<evidence type="ECO:0000256" key="1">
    <source>
        <dbReference type="ARBA" id="ARBA00004651"/>
    </source>
</evidence>
<dbReference type="GO" id="GO:1990961">
    <property type="term" value="P:xenobiotic detoxification by transmembrane export across the plasma membrane"/>
    <property type="evidence" value="ECO:0007669"/>
    <property type="project" value="InterPro"/>
</dbReference>
<keyword evidence="3 8" id="KW-0813">Transport</keyword>
<evidence type="ECO:0000256" key="5">
    <source>
        <dbReference type="ARBA" id="ARBA00022692"/>
    </source>
</evidence>
<gene>
    <name evidence="10" type="ORF">GT347_11725</name>
</gene>
<feature type="transmembrane region" description="Helical" evidence="8">
    <location>
        <begin position="346"/>
        <end position="366"/>
    </location>
</feature>
<feature type="transmembrane region" description="Helical" evidence="8">
    <location>
        <begin position="139"/>
        <end position="163"/>
    </location>
</feature>
<comment type="similarity">
    <text evidence="2 8">Belongs to the major facilitator superfamily. Bcr/CmlA family.</text>
</comment>
<evidence type="ECO:0000256" key="4">
    <source>
        <dbReference type="ARBA" id="ARBA00022475"/>
    </source>
</evidence>
<evidence type="ECO:0000313" key="11">
    <source>
        <dbReference type="Proteomes" id="UP000464787"/>
    </source>
</evidence>
<dbReference type="InterPro" id="IPR004812">
    <property type="entry name" value="Efflux_drug-R_Bcr/CmlA"/>
</dbReference>
<proteinExistence type="inferred from homology"/>
<dbReference type="PANTHER" id="PTHR23502">
    <property type="entry name" value="MAJOR FACILITATOR SUPERFAMILY"/>
    <property type="match status" value="1"/>
</dbReference>
<dbReference type="InterPro" id="IPR011701">
    <property type="entry name" value="MFS"/>
</dbReference>
<dbReference type="GO" id="GO:0005886">
    <property type="term" value="C:plasma membrane"/>
    <property type="evidence" value="ECO:0007669"/>
    <property type="project" value="UniProtKB-SubCell"/>
</dbReference>
<feature type="transmembrane region" description="Helical" evidence="8">
    <location>
        <begin position="372"/>
        <end position="393"/>
    </location>
</feature>
<dbReference type="SUPFAM" id="SSF103473">
    <property type="entry name" value="MFS general substrate transporter"/>
    <property type="match status" value="1"/>
</dbReference>
<feature type="transmembrane region" description="Helical" evidence="8">
    <location>
        <begin position="169"/>
        <end position="189"/>
    </location>
</feature>
<dbReference type="RefSeq" id="WP_160552125.1">
    <property type="nucleotide sequence ID" value="NZ_CP047650.1"/>
</dbReference>
<name>A0A857J745_9BURK</name>
<feature type="transmembrane region" description="Helical" evidence="8">
    <location>
        <begin position="217"/>
        <end position="241"/>
    </location>
</feature>
<dbReference type="PANTHER" id="PTHR23502:SF132">
    <property type="entry name" value="POLYAMINE TRANSPORTER 2-RELATED"/>
    <property type="match status" value="1"/>
</dbReference>
<keyword evidence="6 8" id="KW-1133">Transmembrane helix</keyword>
<feature type="domain" description="Major facilitator superfamily (MFS) profile" evidence="9">
    <location>
        <begin position="15"/>
        <end position="400"/>
    </location>
</feature>
<keyword evidence="4" id="KW-1003">Cell membrane</keyword>
<reference evidence="10 11" key="1">
    <citation type="submission" date="2020-01" db="EMBL/GenBank/DDBJ databases">
        <title>Genome sequencing of strain KACC 21265.</title>
        <authorList>
            <person name="Heo J."/>
            <person name="Kim S.-J."/>
            <person name="Kim J.-S."/>
            <person name="Hong S.-B."/>
            <person name="Kwon S.-W."/>
        </authorList>
    </citation>
    <scope>NUCLEOTIDE SEQUENCE [LARGE SCALE GENOMIC DNA]</scope>
    <source>
        <strain evidence="10 11">KACC 21265</strain>
    </source>
</reference>
<feature type="transmembrane region" description="Helical" evidence="8">
    <location>
        <begin position="283"/>
        <end position="307"/>
    </location>
</feature>
<feature type="transmembrane region" description="Helical" evidence="8">
    <location>
        <begin position="106"/>
        <end position="127"/>
    </location>
</feature>
<keyword evidence="7 8" id="KW-0472">Membrane</keyword>
<dbReference type="AlphaFoldDB" id="A0A857J745"/>
<feature type="transmembrane region" description="Helical" evidence="8">
    <location>
        <begin position="49"/>
        <end position="69"/>
    </location>
</feature>
<dbReference type="Pfam" id="PF07690">
    <property type="entry name" value="MFS_1"/>
    <property type="match status" value="1"/>
</dbReference>
<dbReference type="EMBL" id="CP047650">
    <property type="protein sequence ID" value="QHI98608.1"/>
    <property type="molecule type" value="Genomic_DNA"/>
</dbReference>
<evidence type="ECO:0000256" key="7">
    <source>
        <dbReference type="ARBA" id="ARBA00023136"/>
    </source>
</evidence>
<evidence type="ECO:0000259" key="9">
    <source>
        <dbReference type="PROSITE" id="PS50850"/>
    </source>
</evidence>
<keyword evidence="11" id="KW-1185">Reference proteome</keyword>
<dbReference type="InterPro" id="IPR020846">
    <property type="entry name" value="MFS_dom"/>
</dbReference>
<keyword evidence="5 8" id="KW-0812">Transmembrane</keyword>
<evidence type="ECO:0000256" key="8">
    <source>
        <dbReference type="RuleBase" id="RU365088"/>
    </source>
</evidence>
<dbReference type="KEGG" id="xyk:GT347_11725"/>
<evidence type="ECO:0000256" key="3">
    <source>
        <dbReference type="ARBA" id="ARBA00022448"/>
    </source>
</evidence>
<keyword evidence="8" id="KW-0997">Cell inner membrane</keyword>
<dbReference type="Proteomes" id="UP000464787">
    <property type="component" value="Chromosome"/>
</dbReference>
<sequence>MSAVPSVAASRPLVPVWLLVLITLSGTLGMHMFVPALPQAALDLGTGTAAMQMTISLYIAGLAVGQLIYGPLSDAFGRRPMLLGALALYTAAGVIAALSTGIHALIAARLLQALGGSAGLVLGRAIVRDTVRSDDAVRKLALLNLMMVIGPGLAPIVGGLVATHTGWRSIFLLLALTGAVAWGCAAKLLPETGHPTGRLSPRSLARDYRELLASPRFLGFAIGGGCSTTAFYAFLAAAPFIFAGQLHRPPAELGFCLALLMIGFSVGNASTSRLVRFMAPERVLMAGNLLSVACAALLLALAGSAWLSVGPVMLLMFLFTVGAGSCSPVALARAISVDPRLTGSAAGLYGCAQMVVGAISTALVSLGSDPAISAAAVLTLMAVVARVGFVVGVRHHKPLAAA</sequence>
<feature type="transmembrane region" description="Helical" evidence="8">
    <location>
        <begin position="253"/>
        <end position="271"/>
    </location>
</feature>
<organism evidence="10 11">
    <name type="scientific">Xylophilus rhododendri</name>
    <dbReference type="NCBI Taxonomy" id="2697032"/>
    <lineage>
        <taxon>Bacteria</taxon>
        <taxon>Pseudomonadati</taxon>
        <taxon>Pseudomonadota</taxon>
        <taxon>Betaproteobacteria</taxon>
        <taxon>Burkholderiales</taxon>
        <taxon>Xylophilus</taxon>
    </lineage>
</organism>
<dbReference type="CDD" id="cd17320">
    <property type="entry name" value="MFS_MdfA_MDR_like"/>
    <property type="match status" value="1"/>
</dbReference>